<dbReference type="STRING" id="137246.A0A401SY71"/>
<dbReference type="GO" id="GO:0005886">
    <property type="term" value="C:plasma membrane"/>
    <property type="evidence" value="ECO:0007669"/>
    <property type="project" value="TreeGrafter"/>
</dbReference>
<dbReference type="FunFam" id="1.10.220.10:FF:000003">
    <property type="entry name" value="Annexin"/>
    <property type="match status" value="1"/>
</dbReference>
<dbReference type="PROSITE" id="PS51897">
    <property type="entry name" value="ANNEXIN_2"/>
    <property type="match status" value="3"/>
</dbReference>
<evidence type="ECO:0000313" key="7">
    <source>
        <dbReference type="EMBL" id="GCC35348.1"/>
    </source>
</evidence>
<organism evidence="7 8">
    <name type="scientific">Chiloscyllium punctatum</name>
    <name type="common">Brownbanded bambooshark</name>
    <name type="synonym">Hemiscyllium punctatum</name>
    <dbReference type="NCBI Taxonomy" id="137246"/>
    <lineage>
        <taxon>Eukaryota</taxon>
        <taxon>Metazoa</taxon>
        <taxon>Chordata</taxon>
        <taxon>Craniata</taxon>
        <taxon>Vertebrata</taxon>
        <taxon>Chondrichthyes</taxon>
        <taxon>Elasmobranchii</taxon>
        <taxon>Galeomorphii</taxon>
        <taxon>Galeoidea</taxon>
        <taxon>Orectolobiformes</taxon>
        <taxon>Hemiscylliidae</taxon>
        <taxon>Chiloscyllium</taxon>
    </lineage>
</organism>
<accession>A0A401SY71</accession>
<dbReference type="GO" id="GO:0005544">
    <property type="term" value="F:calcium-dependent phospholipid binding"/>
    <property type="evidence" value="ECO:0007669"/>
    <property type="project" value="UniProtKB-KW"/>
</dbReference>
<gene>
    <name evidence="7" type="ORF">chiPu_0013831</name>
</gene>
<dbReference type="InterPro" id="IPR018502">
    <property type="entry name" value="Annexin_repeat"/>
</dbReference>
<dbReference type="Proteomes" id="UP000287033">
    <property type="component" value="Unassembled WGS sequence"/>
</dbReference>
<reference evidence="7 8" key="1">
    <citation type="journal article" date="2018" name="Nat. Ecol. Evol.">
        <title>Shark genomes provide insights into elasmobranch evolution and the origin of vertebrates.</title>
        <authorList>
            <person name="Hara Y"/>
            <person name="Yamaguchi K"/>
            <person name="Onimaru K"/>
            <person name="Kadota M"/>
            <person name="Koyanagi M"/>
            <person name="Keeley SD"/>
            <person name="Tatsumi K"/>
            <person name="Tanaka K"/>
            <person name="Motone F"/>
            <person name="Kageyama Y"/>
            <person name="Nozu R"/>
            <person name="Adachi N"/>
            <person name="Nishimura O"/>
            <person name="Nakagawa R"/>
            <person name="Tanegashima C"/>
            <person name="Kiyatake I"/>
            <person name="Matsumoto R"/>
            <person name="Murakumo K"/>
            <person name="Nishida K"/>
            <person name="Terakita A"/>
            <person name="Kuratani S"/>
            <person name="Sato K"/>
            <person name="Hyodo S Kuraku.S."/>
        </authorList>
    </citation>
    <scope>NUCLEOTIDE SEQUENCE [LARGE SCALE GENOMIC DNA]</scope>
</reference>
<dbReference type="InterPro" id="IPR037104">
    <property type="entry name" value="Annexin_sf"/>
</dbReference>
<dbReference type="PROSITE" id="PS00223">
    <property type="entry name" value="ANNEXIN_1"/>
    <property type="match status" value="2"/>
</dbReference>
<keyword evidence="4 6" id="KW-0041">Annexin</keyword>
<dbReference type="InterPro" id="IPR018252">
    <property type="entry name" value="Annexin_repeat_CS"/>
</dbReference>
<keyword evidence="8" id="KW-1185">Reference proteome</keyword>
<dbReference type="FunFam" id="1.10.220.10:FF:000002">
    <property type="entry name" value="Annexin"/>
    <property type="match status" value="1"/>
</dbReference>
<keyword evidence="2 6" id="KW-0677">Repeat</keyword>
<proteinExistence type="inferred from homology"/>
<evidence type="ECO:0000256" key="1">
    <source>
        <dbReference type="ARBA" id="ARBA00007831"/>
    </source>
</evidence>
<dbReference type="Gene3D" id="1.10.220.10">
    <property type="entry name" value="Annexin"/>
    <property type="match status" value="3"/>
</dbReference>
<dbReference type="GO" id="GO:0005509">
    <property type="term" value="F:calcium ion binding"/>
    <property type="evidence" value="ECO:0007669"/>
    <property type="project" value="InterPro"/>
</dbReference>
<evidence type="ECO:0000256" key="5">
    <source>
        <dbReference type="ARBA" id="ARBA00023302"/>
    </source>
</evidence>
<evidence type="ECO:0000313" key="8">
    <source>
        <dbReference type="Proteomes" id="UP000287033"/>
    </source>
</evidence>
<dbReference type="GO" id="GO:0001786">
    <property type="term" value="F:phosphatidylserine binding"/>
    <property type="evidence" value="ECO:0007669"/>
    <property type="project" value="TreeGrafter"/>
</dbReference>
<dbReference type="PANTHER" id="PTHR10502">
    <property type="entry name" value="ANNEXIN"/>
    <property type="match status" value="1"/>
</dbReference>
<keyword evidence="5 6" id="KW-0111">Calcium/phospholipid-binding</keyword>
<dbReference type="GO" id="GO:0006816">
    <property type="term" value="P:calcium ion transport"/>
    <property type="evidence" value="ECO:0007669"/>
    <property type="project" value="TreeGrafter"/>
</dbReference>
<evidence type="ECO:0000256" key="6">
    <source>
        <dbReference type="RuleBase" id="RU003540"/>
    </source>
</evidence>
<dbReference type="GO" id="GO:0005634">
    <property type="term" value="C:nucleus"/>
    <property type="evidence" value="ECO:0007669"/>
    <property type="project" value="TreeGrafter"/>
</dbReference>
<dbReference type="GO" id="GO:0097190">
    <property type="term" value="P:apoptotic signaling pathway"/>
    <property type="evidence" value="ECO:0007669"/>
    <property type="project" value="TreeGrafter"/>
</dbReference>
<comment type="similarity">
    <text evidence="1 6">Belongs to the annexin family.</text>
</comment>
<dbReference type="AlphaFoldDB" id="A0A401SY71"/>
<dbReference type="SUPFAM" id="SSF47874">
    <property type="entry name" value="Annexin"/>
    <property type="match status" value="1"/>
</dbReference>
<dbReference type="EMBL" id="BEZZ01000689">
    <property type="protein sequence ID" value="GCC35348.1"/>
    <property type="molecule type" value="Genomic_DNA"/>
</dbReference>
<protein>
    <recommendedName>
        <fullName evidence="6">Annexin</fullName>
    </recommendedName>
</protein>
<dbReference type="InterPro" id="IPR001464">
    <property type="entry name" value="Annexin"/>
</dbReference>
<evidence type="ECO:0000256" key="4">
    <source>
        <dbReference type="ARBA" id="ARBA00023216"/>
    </source>
</evidence>
<sequence length="218" mass="24717">GAGTDERALIEILTTRTNQEIRVINEAYKEAYHKSLEDDISLDTSGHFKRLLISLIQGNREEGEADLARAMEDAKELCGSTDEDSGSMESKFISILCMRSYPHLKRVFQDYIKLTNRDIEQTIKNDISGDVRNALIAIVRNIKNMPGFFAERLYKSMKGAGTDDKTLIRIMVSRSEIDLMNIRHEFKELYDASLYSFIEGDTSGDYRQVLLALCGGED</sequence>
<dbReference type="PANTHER" id="PTHR10502:SF19">
    <property type="entry name" value="ANNEXIN A6"/>
    <property type="match status" value="1"/>
</dbReference>
<dbReference type="GO" id="GO:0051283">
    <property type="term" value="P:negative regulation of sequestering of calcium ion"/>
    <property type="evidence" value="ECO:0007669"/>
    <property type="project" value="TreeGrafter"/>
</dbReference>
<name>A0A401SY71_CHIPU</name>
<dbReference type="SMART" id="SM00335">
    <property type="entry name" value="ANX"/>
    <property type="match status" value="3"/>
</dbReference>
<comment type="caution">
    <text evidence="7">The sequence shown here is derived from an EMBL/GenBank/DDBJ whole genome shotgun (WGS) entry which is preliminary data.</text>
</comment>
<dbReference type="Pfam" id="PF00191">
    <property type="entry name" value="Annexin"/>
    <property type="match status" value="3"/>
</dbReference>
<dbReference type="PRINTS" id="PR00196">
    <property type="entry name" value="ANNEXIN"/>
</dbReference>
<keyword evidence="3 6" id="KW-0106">Calcium</keyword>
<dbReference type="GO" id="GO:0051560">
    <property type="term" value="P:mitochondrial calcium ion homeostasis"/>
    <property type="evidence" value="ECO:0007669"/>
    <property type="project" value="TreeGrafter"/>
</dbReference>
<feature type="non-terminal residue" evidence="7">
    <location>
        <position position="1"/>
    </location>
</feature>
<evidence type="ECO:0000256" key="2">
    <source>
        <dbReference type="ARBA" id="ARBA00022737"/>
    </source>
</evidence>
<dbReference type="GO" id="GO:0005739">
    <property type="term" value="C:mitochondrion"/>
    <property type="evidence" value="ECO:0007669"/>
    <property type="project" value="GOC"/>
</dbReference>
<evidence type="ECO:0000256" key="3">
    <source>
        <dbReference type="ARBA" id="ARBA00022837"/>
    </source>
</evidence>
<dbReference type="OrthoDB" id="37886at2759"/>
<dbReference type="FunFam" id="1.10.220.10:FF:000001">
    <property type="entry name" value="Annexin"/>
    <property type="match status" value="1"/>
</dbReference>
<dbReference type="GO" id="GO:0012506">
    <property type="term" value="C:vesicle membrane"/>
    <property type="evidence" value="ECO:0007669"/>
    <property type="project" value="TreeGrafter"/>
</dbReference>
<comment type="domain">
    <text evidence="6">A pair of annexin repeats may form one binding site for calcium and phospholipid.</text>
</comment>
<dbReference type="OMA" id="ISILCMR"/>